<evidence type="ECO:0000313" key="8">
    <source>
        <dbReference type="EMBL" id="MDX8335358.1"/>
    </source>
</evidence>
<dbReference type="InterPro" id="IPR011961">
    <property type="entry name" value="RimM"/>
</dbReference>
<proteinExistence type="inferred from homology"/>
<dbReference type="InterPro" id="IPR011033">
    <property type="entry name" value="PRC_barrel-like_sf"/>
</dbReference>
<keyword evidence="3 5" id="KW-0698">rRNA processing</keyword>
<protein>
    <recommendedName>
        <fullName evidence="5">Ribosome maturation factor RimM</fullName>
    </recommendedName>
</protein>
<comment type="domain">
    <text evidence="5">The PRC barrel domain binds ribosomal protein uS19.</text>
</comment>
<dbReference type="PANTHER" id="PTHR33692">
    <property type="entry name" value="RIBOSOME MATURATION FACTOR RIMM"/>
    <property type="match status" value="1"/>
</dbReference>
<dbReference type="InterPro" id="IPR056792">
    <property type="entry name" value="PRC_RimM"/>
</dbReference>
<dbReference type="InterPro" id="IPR036976">
    <property type="entry name" value="RimM_N_sf"/>
</dbReference>
<sequence>MELLSVGRVSGTHHLKGAIKVTSNIDDLEILNGNKVMVELSSGEIKILTIKKVAHMIDKKWIVEFEELTNKTDAGTIQNAVIKVRRDILGIEEDEFLANDVIGMKAITESGENIGEVVDIYETAAHDIYVIEDEEFETMIPDVEVFIKKIDFNKREMIVSLIEGMREKKKD</sequence>
<dbReference type="Gene3D" id="2.40.30.60">
    <property type="entry name" value="RimM"/>
    <property type="match status" value="1"/>
</dbReference>
<dbReference type="NCBIfam" id="TIGR02273">
    <property type="entry name" value="16S_RimM"/>
    <property type="match status" value="1"/>
</dbReference>
<accession>A0ABU4W759</accession>
<evidence type="ECO:0000259" key="6">
    <source>
        <dbReference type="Pfam" id="PF01782"/>
    </source>
</evidence>
<keyword evidence="4 5" id="KW-0143">Chaperone</keyword>
<dbReference type="SUPFAM" id="SSF50447">
    <property type="entry name" value="Translation proteins"/>
    <property type="match status" value="1"/>
</dbReference>
<dbReference type="InterPro" id="IPR009000">
    <property type="entry name" value="Transl_B-barrel_sf"/>
</dbReference>
<comment type="caution">
    <text evidence="8">The sequence shown here is derived from an EMBL/GenBank/DDBJ whole genome shotgun (WGS) entry which is preliminary data.</text>
</comment>
<keyword evidence="2 5" id="KW-0690">Ribosome biogenesis</keyword>
<dbReference type="Proteomes" id="UP001279681">
    <property type="component" value="Unassembled WGS sequence"/>
</dbReference>
<dbReference type="Gene3D" id="2.30.30.240">
    <property type="entry name" value="PRC-barrel domain"/>
    <property type="match status" value="1"/>
</dbReference>
<keyword evidence="9" id="KW-1185">Reference proteome</keyword>
<dbReference type="HAMAP" id="MF_00014">
    <property type="entry name" value="Ribosome_mat_RimM"/>
    <property type="match status" value="1"/>
</dbReference>
<name>A0ABU4W759_9FUSO</name>
<organism evidence="8 9">
    <name type="scientific">Candidatus Cetobacterium colombiensis</name>
    <dbReference type="NCBI Taxonomy" id="3073100"/>
    <lineage>
        <taxon>Bacteria</taxon>
        <taxon>Fusobacteriati</taxon>
        <taxon>Fusobacteriota</taxon>
        <taxon>Fusobacteriia</taxon>
        <taxon>Fusobacteriales</taxon>
        <taxon>Fusobacteriaceae</taxon>
        <taxon>Cetobacterium</taxon>
    </lineage>
</organism>
<comment type="function">
    <text evidence="5">An accessory protein needed during the final step in the assembly of 30S ribosomal subunit, possibly for assembly of the head region. Essential for efficient processing of 16S rRNA. May be needed both before and after RbfA during the maturation of 16S rRNA. It has affinity for free ribosomal 30S subunits but not for 70S ribosomes.</text>
</comment>
<dbReference type="Pfam" id="PF01782">
    <property type="entry name" value="RimM"/>
    <property type="match status" value="1"/>
</dbReference>
<evidence type="ECO:0000256" key="3">
    <source>
        <dbReference type="ARBA" id="ARBA00022552"/>
    </source>
</evidence>
<evidence type="ECO:0000313" key="9">
    <source>
        <dbReference type="Proteomes" id="UP001279681"/>
    </source>
</evidence>
<reference evidence="9" key="1">
    <citation type="submission" date="2023-07" db="EMBL/GenBank/DDBJ databases">
        <authorList>
            <person name="Colorado M.A."/>
            <person name="Villamil L.M."/>
            <person name="Melo J.F."/>
            <person name="Rodriguez J.A."/>
            <person name="Ruiz R.Y."/>
        </authorList>
    </citation>
    <scope>NUCLEOTIDE SEQUENCE [LARGE SCALE GENOMIC DNA]</scope>
    <source>
        <strain evidence="9">C33</strain>
    </source>
</reference>
<comment type="similarity">
    <text evidence="5">Belongs to the RimM family.</text>
</comment>
<evidence type="ECO:0000259" key="7">
    <source>
        <dbReference type="Pfam" id="PF24986"/>
    </source>
</evidence>
<comment type="subunit">
    <text evidence="5">Binds ribosomal protein uS19.</text>
</comment>
<evidence type="ECO:0000256" key="5">
    <source>
        <dbReference type="HAMAP-Rule" id="MF_00014"/>
    </source>
</evidence>
<dbReference type="PANTHER" id="PTHR33692:SF1">
    <property type="entry name" value="RIBOSOME MATURATION FACTOR RIMM"/>
    <property type="match status" value="1"/>
</dbReference>
<dbReference type="Pfam" id="PF24986">
    <property type="entry name" value="PRC_RimM"/>
    <property type="match status" value="1"/>
</dbReference>
<feature type="domain" description="Ribosome maturation factor RimM PRC barrel" evidence="7">
    <location>
        <begin position="99"/>
        <end position="164"/>
    </location>
</feature>
<feature type="domain" description="RimM N-terminal" evidence="6">
    <location>
        <begin position="6"/>
        <end position="87"/>
    </location>
</feature>
<dbReference type="EMBL" id="JAVIKH010000002">
    <property type="protein sequence ID" value="MDX8335358.1"/>
    <property type="molecule type" value="Genomic_DNA"/>
</dbReference>
<comment type="subcellular location">
    <subcellularLocation>
        <location evidence="5">Cytoplasm</location>
    </subcellularLocation>
</comment>
<evidence type="ECO:0000256" key="1">
    <source>
        <dbReference type="ARBA" id="ARBA00022490"/>
    </source>
</evidence>
<dbReference type="SUPFAM" id="SSF50346">
    <property type="entry name" value="PRC-barrel domain"/>
    <property type="match status" value="1"/>
</dbReference>
<dbReference type="InterPro" id="IPR002676">
    <property type="entry name" value="RimM_N"/>
</dbReference>
<evidence type="ECO:0000256" key="4">
    <source>
        <dbReference type="ARBA" id="ARBA00023186"/>
    </source>
</evidence>
<gene>
    <name evidence="5 8" type="primary">rimM</name>
    <name evidence="8" type="ORF">RFV38_02420</name>
</gene>
<evidence type="ECO:0000256" key="2">
    <source>
        <dbReference type="ARBA" id="ARBA00022517"/>
    </source>
</evidence>
<keyword evidence="1 5" id="KW-0963">Cytoplasm</keyword>
<dbReference type="RefSeq" id="WP_320312764.1">
    <property type="nucleotide sequence ID" value="NZ_JAVIKH010000002.1"/>
</dbReference>